<feature type="region of interest" description="Disordered" evidence="1">
    <location>
        <begin position="1"/>
        <end position="24"/>
    </location>
</feature>
<dbReference type="EMBL" id="KL250499">
    <property type="protein sequence ID" value="KGB32332.1"/>
    <property type="molecule type" value="Genomic_DNA"/>
</dbReference>
<protein>
    <submittedName>
        <fullName evidence="2">Uncharacterized protein</fullName>
    </submittedName>
</protein>
<name>A0A094ZEY3_SCHHA</name>
<proteinExistence type="predicted"/>
<reference evidence="2" key="1">
    <citation type="journal article" date="2012" name="Nat. Genet.">
        <title>Whole-genome sequence of Schistosoma haematobium.</title>
        <authorList>
            <person name="Young N.D."/>
            <person name="Jex A.R."/>
            <person name="Li B."/>
            <person name="Liu S."/>
            <person name="Yang L."/>
            <person name="Xiong Z."/>
            <person name="Li Y."/>
            <person name="Cantacessi C."/>
            <person name="Hall R.S."/>
            <person name="Xu X."/>
            <person name="Chen F."/>
            <person name="Wu X."/>
            <person name="Zerlotini A."/>
            <person name="Oliveira G."/>
            <person name="Hofmann A."/>
            <person name="Zhang G."/>
            <person name="Fang X."/>
            <person name="Kang Y."/>
            <person name="Campbell B.E."/>
            <person name="Loukas A."/>
            <person name="Ranganathan S."/>
            <person name="Rollinson D."/>
            <person name="Rinaldi G."/>
            <person name="Brindley P.J."/>
            <person name="Yang H."/>
            <person name="Wang J."/>
            <person name="Wang J."/>
            <person name="Gasser R.B."/>
        </authorList>
    </citation>
    <scope>NUCLEOTIDE SEQUENCE [LARGE SCALE GENOMIC DNA]</scope>
</reference>
<feature type="non-terminal residue" evidence="2">
    <location>
        <position position="51"/>
    </location>
</feature>
<accession>A0A094ZEY3</accession>
<dbReference type="AlphaFoldDB" id="A0A094ZEY3"/>
<feature type="non-terminal residue" evidence="2">
    <location>
        <position position="1"/>
    </location>
</feature>
<gene>
    <name evidence="2" type="ORF">MS3_00451</name>
</gene>
<sequence length="51" mass="5690">RSIHHNDEHSNTSKSQERPRRGVDVSVKNEEMTLPLISAATCLYNSPAITV</sequence>
<evidence type="ECO:0000256" key="1">
    <source>
        <dbReference type="SAM" id="MobiDB-lite"/>
    </source>
</evidence>
<evidence type="ECO:0000313" key="2">
    <source>
        <dbReference type="EMBL" id="KGB32332.1"/>
    </source>
</evidence>
<organism evidence="2">
    <name type="scientific">Schistosoma haematobium</name>
    <name type="common">Blood fluke</name>
    <dbReference type="NCBI Taxonomy" id="6185"/>
    <lineage>
        <taxon>Eukaryota</taxon>
        <taxon>Metazoa</taxon>
        <taxon>Spiralia</taxon>
        <taxon>Lophotrochozoa</taxon>
        <taxon>Platyhelminthes</taxon>
        <taxon>Trematoda</taxon>
        <taxon>Digenea</taxon>
        <taxon>Strigeidida</taxon>
        <taxon>Schistosomatoidea</taxon>
        <taxon>Schistosomatidae</taxon>
        <taxon>Schistosoma</taxon>
    </lineage>
</organism>